<dbReference type="AlphaFoldDB" id="A0A2P8FSG6"/>
<dbReference type="Pfam" id="PF04909">
    <property type="entry name" value="Amidohydro_2"/>
    <property type="match status" value="1"/>
</dbReference>
<evidence type="ECO:0000259" key="2">
    <source>
        <dbReference type="Pfam" id="PF04909"/>
    </source>
</evidence>
<comment type="caution">
    <text evidence="3">The sequence shown here is derived from an EMBL/GenBank/DDBJ whole genome shotgun (WGS) entry which is preliminary data.</text>
</comment>
<gene>
    <name evidence="3" type="ORF">CLV60_11385</name>
</gene>
<evidence type="ECO:0000313" key="4">
    <source>
        <dbReference type="Proteomes" id="UP000241964"/>
    </source>
</evidence>
<dbReference type="Proteomes" id="UP000241964">
    <property type="component" value="Unassembled WGS sequence"/>
</dbReference>
<reference evidence="3 4" key="1">
    <citation type="submission" date="2018-03" db="EMBL/GenBank/DDBJ databases">
        <title>Genomic Encyclopedia of Archaeal and Bacterial Type Strains, Phase II (KMG-II): from individual species to whole genera.</title>
        <authorList>
            <person name="Goeker M."/>
        </authorList>
    </citation>
    <scope>NUCLEOTIDE SEQUENCE [LARGE SCALE GENOMIC DNA]</scope>
    <source>
        <strain evidence="3 4">DSM 29057</strain>
    </source>
</reference>
<evidence type="ECO:0000313" key="3">
    <source>
        <dbReference type="EMBL" id="PSL24661.1"/>
    </source>
</evidence>
<accession>A0A2P8FSG6</accession>
<dbReference type="InterPro" id="IPR052350">
    <property type="entry name" value="Metallo-dep_Lactonases"/>
</dbReference>
<dbReference type="InterPro" id="IPR006680">
    <property type="entry name" value="Amidohydro-rel"/>
</dbReference>
<dbReference type="InterPro" id="IPR032466">
    <property type="entry name" value="Metal_Hydrolase"/>
</dbReference>
<dbReference type="GO" id="GO:0016787">
    <property type="term" value="F:hydrolase activity"/>
    <property type="evidence" value="ECO:0007669"/>
    <property type="project" value="InterPro"/>
</dbReference>
<comment type="similarity">
    <text evidence="1">Belongs to the metallo-dependent hydrolases superfamily.</text>
</comment>
<name>A0A2P8FSG6_9BACT</name>
<feature type="domain" description="Amidohydrolase-related" evidence="2">
    <location>
        <begin position="20"/>
        <end position="291"/>
    </location>
</feature>
<proteinExistence type="inferred from homology"/>
<organism evidence="3 4">
    <name type="scientific">Dyadobacter jiangsuensis</name>
    <dbReference type="NCBI Taxonomy" id="1591085"/>
    <lineage>
        <taxon>Bacteria</taxon>
        <taxon>Pseudomonadati</taxon>
        <taxon>Bacteroidota</taxon>
        <taxon>Cytophagia</taxon>
        <taxon>Cytophagales</taxon>
        <taxon>Spirosomataceae</taxon>
        <taxon>Dyadobacter</taxon>
    </lineage>
</organism>
<keyword evidence="4" id="KW-1185">Reference proteome</keyword>
<sequence>MTTPDKPEPSYQYSKKYMTIDAHQHFWIFDEERDSWITPDMQVIRRNFLPEDLSPVLKANKVDGCVAVQASQTDPETEFLLHLAEANDFVAGVVGWVDLRAENLYDQLERYSQFEKLKGFRHVAQGQPEGFLLQPEFVRGVGQLVAFDFTYDILIYQNQLKEAFNFAVKLPNVHFVLDHIAKPLIKAQELQPWADDIRRLAELPNVHCKVSGMVTEANWMHWEKADFRPYLDVVFEAFGTERIMYGSDWPVCLVAGEYEGAKGILTDYLSMFSDDEVRDVMGNNARRFYNLDI</sequence>
<dbReference type="PANTHER" id="PTHR43569">
    <property type="entry name" value="AMIDOHYDROLASE"/>
    <property type="match status" value="1"/>
</dbReference>
<evidence type="ECO:0000256" key="1">
    <source>
        <dbReference type="ARBA" id="ARBA00038310"/>
    </source>
</evidence>
<dbReference type="Gene3D" id="3.20.20.140">
    <property type="entry name" value="Metal-dependent hydrolases"/>
    <property type="match status" value="1"/>
</dbReference>
<protein>
    <submittedName>
        <fullName evidence="3">L-fuconolactonase</fullName>
    </submittedName>
</protein>
<dbReference type="SUPFAM" id="SSF51556">
    <property type="entry name" value="Metallo-dependent hydrolases"/>
    <property type="match status" value="1"/>
</dbReference>
<dbReference type="PANTHER" id="PTHR43569:SF2">
    <property type="entry name" value="AMIDOHYDROLASE-RELATED DOMAIN-CONTAINING PROTEIN"/>
    <property type="match status" value="1"/>
</dbReference>
<dbReference type="EMBL" id="PYAS01000013">
    <property type="protein sequence ID" value="PSL24661.1"/>
    <property type="molecule type" value="Genomic_DNA"/>
</dbReference>